<evidence type="ECO:0000313" key="1">
    <source>
        <dbReference type="EMBL" id="ESA15466.1"/>
    </source>
</evidence>
<dbReference type="HOGENOM" id="CLU_1807229_0_0_1"/>
<name>U9UIM6_RHIID</name>
<gene>
    <name evidence="1" type="ORF">GLOINDRAFT_23872</name>
</gene>
<sequence length="143" mass="16239">MIVGEMVVSGLLSVNTDPNFRIADCILAQNNGQTHIKQPRRYTDSKGRIKYFSPITEFRIRVKEVRVRIGFRDKVRIRISGLDFKTVGEMTVGKIDPVSENYNRRIEPLPTDDGGEPMNFPSTQRELAALTDEEVLDLLNSTI</sequence>
<proteinExistence type="predicted"/>
<accession>U9UIM6</accession>
<dbReference type="AlphaFoldDB" id="U9UIM6"/>
<dbReference type="EMBL" id="KI281980">
    <property type="protein sequence ID" value="ESA15466.1"/>
    <property type="molecule type" value="Genomic_DNA"/>
</dbReference>
<protein>
    <submittedName>
        <fullName evidence="1">Uncharacterized protein</fullName>
    </submittedName>
</protein>
<organism evidence="1">
    <name type="scientific">Rhizophagus irregularis (strain DAOM 181602 / DAOM 197198 / MUCL 43194)</name>
    <name type="common">Arbuscular mycorrhizal fungus</name>
    <name type="synonym">Glomus intraradices</name>
    <dbReference type="NCBI Taxonomy" id="747089"/>
    <lineage>
        <taxon>Eukaryota</taxon>
        <taxon>Fungi</taxon>
        <taxon>Fungi incertae sedis</taxon>
        <taxon>Mucoromycota</taxon>
        <taxon>Glomeromycotina</taxon>
        <taxon>Glomeromycetes</taxon>
        <taxon>Glomerales</taxon>
        <taxon>Glomeraceae</taxon>
        <taxon>Rhizophagus</taxon>
    </lineage>
</organism>
<reference evidence="1" key="1">
    <citation type="submission" date="2013-07" db="EMBL/GenBank/DDBJ databases">
        <title>The genome of an arbuscular mycorrhizal fungus provides insights into the evolution of the oldest plant symbiosis.</title>
        <authorList>
            <consortium name="DOE Joint Genome Institute"/>
            <person name="Tisserant E."/>
            <person name="Malbreil M."/>
            <person name="Kuo A."/>
            <person name="Kohler A."/>
            <person name="Symeonidi A."/>
            <person name="Balestrini R."/>
            <person name="Charron P."/>
            <person name="Duensing N."/>
            <person name="Frei-dit-Frey N."/>
            <person name="Gianinazzi-Pearson V."/>
            <person name="Gilbert B."/>
            <person name="Handa Y."/>
            <person name="Hijri M."/>
            <person name="Kaul R."/>
            <person name="Kawaguchi M."/>
            <person name="Krajinski F."/>
            <person name="Lammers P."/>
            <person name="Lapierre D."/>
            <person name="Masclaux F.G."/>
            <person name="Murat C."/>
            <person name="Morin E."/>
            <person name="Ndikumana S."/>
            <person name="Pagni M."/>
            <person name="Petitpierre D."/>
            <person name="Requena N."/>
            <person name="Rosikiewicz P."/>
            <person name="Riley R."/>
            <person name="Saito K."/>
            <person name="San Clemente H."/>
            <person name="Shapiro H."/>
            <person name="van Tuinen D."/>
            <person name="Becard G."/>
            <person name="Bonfante P."/>
            <person name="Paszkowski U."/>
            <person name="Shachar-Hill Y."/>
            <person name="Young J.P."/>
            <person name="Sanders I.R."/>
            <person name="Henrissat B."/>
            <person name="Rensing S.A."/>
            <person name="Grigoriev I.V."/>
            <person name="Corradi N."/>
            <person name="Roux C."/>
            <person name="Martin F."/>
        </authorList>
    </citation>
    <scope>NUCLEOTIDE SEQUENCE</scope>
    <source>
        <strain evidence="1">DAOM 197198</strain>
    </source>
</reference>